<evidence type="ECO:0000313" key="1">
    <source>
        <dbReference type="EMBL" id="KAK8928906.1"/>
    </source>
</evidence>
<keyword evidence="2" id="KW-1185">Reference proteome</keyword>
<reference evidence="1 2" key="1">
    <citation type="journal article" date="2022" name="Nat. Plants">
        <title>Genomes of leafy and leafless Platanthera orchids illuminate the evolution of mycoheterotrophy.</title>
        <authorList>
            <person name="Li M.H."/>
            <person name="Liu K.W."/>
            <person name="Li Z."/>
            <person name="Lu H.C."/>
            <person name="Ye Q.L."/>
            <person name="Zhang D."/>
            <person name="Wang J.Y."/>
            <person name="Li Y.F."/>
            <person name="Zhong Z.M."/>
            <person name="Liu X."/>
            <person name="Yu X."/>
            <person name="Liu D.K."/>
            <person name="Tu X.D."/>
            <person name="Liu B."/>
            <person name="Hao Y."/>
            <person name="Liao X.Y."/>
            <person name="Jiang Y.T."/>
            <person name="Sun W.H."/>
            <person name="Chen J."/>
            <person name="Chen Y.Q."/>
            <person name="Ai Y."/>
            <person name="Zhai J.W."/>
            <person name="Wu S.S."/>
            <person name="Zhou Z."/>
            <person name="Hsiao Y.Y."/>
            <person name="Wu W.L."/>
            <person name="Chen Y.Y."/>
            <person name="Lin Y.F."/>
            <person name="Hsu J.L."/>
            <person name="Li C.Y."/>
            <person name="Wang Z.W."/>
            <person name="Zhao X."/>
            <person name="Zhong W.Y."/>
            <person name="Ma X.K."/>
            <person name="Ma L."/>
            <person name="Huang J."/>
            <person name="Chen G.Z."/>
            <person name="Huang M.Z."/>
            <person name="Huang L."/>
            <person name="Peng D.H."/>
            <person name="Luo Y.B."/>
            <person name="Zou S.Q."/>
            <person name="Chen S.P."/>
            <person name="Lan S."/>
            <person name="Tsai W.C."/>
            <person name="Van de Peer Y."/>
            <person name="Liu Z.J."/>
        </authorList>
    </citation>
    <scope>NUCLEOTIDE SEQUENCE [LARGE SCALE GENOMIC DNA]</scope>
    <source>
        <strain evidence="1">Lor287</strain>
    </source>
</reference>
<dbReference type="EMBL" id="JBBWWQ010000015">
    <property type="protein sequence ID" value="KAK8928906.1"/>
    <property type="molecule type" value="Genomic_DNA"/>
</dbReference>
<dbReference type="AlphaFoldDB" id="A0AAP0B5P8"/>
<dbReference type="Proteomes" id="UP001418222">
    <property type="component" value="Unassembled WGS sequence"/>
</dbReference>
<accession>A0AAP0B5P8</accession>
<proteinExistence type="predicted"/>
<organism evidence="1 2">
    <name type="scientific">Platanthera zijinensis</name>
    <dbReference type="NCBI Taxonomy" id="2320716"/>
    <lineage>
        <taxon>Eukaryota</taxon>
        <taxon>Viridiplantae</taxon>
        <taxon>Streptophyta</taxon>
        <taxon>Embryophyta</taxon>
        <taxon>Tracheophyta</taxon>
        <taxon>Spermatophyta</taxon>
        <taxon>Magnoliopsida</taxon>
        <taxon>Liliopsida</taxon>
        <taxon>Asparagales</taxon>
        <taxon>Orchidaceae</taxon>
        <taxon>Orchidoideae</taxon>
        <taxon>Orchideae</taxon>
        <taxon>Orchidinae</taxon>
        <taxon>Platanthera</taxon>
    </lineage>
</organism>
<protein>
    <submittedName>
        <fullName evidence="1">Uncharacterized protein</fullName>
    </submittedName>
</protein>
<evidence type="ECO:0000313" key="2">
    <source>
        <dbReference type="Proteomes" id="UP001418222"/>
    </source>
</evidence>
<sequence>MFRLKQICLRQGFTNSPQQSALPHDVESCRHSLSFSHVVFKWLEAIHLGFKEINLAIMHAAFIALYQGSYMCIHSASQVR</sequence>
<gene>
    <name evidence="1" type="ORF">KSP39_PZI017951</name>
</gene>
<comment type="caution">
    <text evidence="1">The sequence shown here is derived from an EMBL/GenBank/DDBJ whole genome shotgun (WGS) entry which is preliminary data.</text>
</comment>
<name>A0AAP0B5P8_9ASPA</name>